<evidence type="ECO:0000313" key="10">
    <source>
        <dbReference type="EMBL" id="CAH3030818.1"/>
    </source>
</evidence>
<dbReference type="Pfam" id="PF13445">
    <property type="entry name" value="zf-RING_UBOX"/>
    <property type="match status" value="1"/>
</dbReference>
<dbReference type="PROSITE" id="PS50194">
    <property type="entry name" value="FILAMIN_REPEAT"/>
    <property type="match status" value="1"/>
</dbReference>
<name>A0ABN8MM10_9CNID</name>
<dbReference type="PANTHER" id="PTHR25462:SF291">
    <property type="entry name" value="E3 UBIQUITIN-PROTEIN LIGASE TRIM45"/>
    <property type="match status" value="1"/>
</dbReference>
<keyword evidence="5" id="KW-0862">Zinc</keyword>
<evidence type="ECO:0000256" key="3">
    <source>
        <dbReference type="ARBA" id="ARBA00022737"/>
    </source>
</evidence>
<dbReference type="PROSITE" id="PS00518">
    <property type="entry name" value="ZF_RING_1"/>
    <property type="match status" value="1"/>
</dbReference>
<evidence type="ECO:0000256" key="6">
    <source>
        <dbReference type="PROSITE-ProRule" id="PRU00024"/>
    </source>
</evidence>
<dbReference type="InterPro" id="IPR013083">
    <property type="entry name" value="Znf_RING/FYVE/PHD"/>
</dbReference>
<dbReference type="InterPro" id="IPR047153">
    <property type="entry name" value="TRIM45/56/19-like"/>
</dbReference>
<accession>A0ABN8MM10</accession>
<dbReference type="InterPro" id="IPR017868">
    <property type="entry name" value="Filamin/ABP280_repeat-like"/>
</dbReference>
<dbReference type="InterPro" id="IPR000315">
    <property type="entry name" value="Znf_B-box"/>
</dbReference>
<dbReference type="Pfam" id="PF00643">
    <property type="entry name" value="zf-B_box"/>
    <property type="match status" value="2"/>
</dbReference>
<comment type="caution">
    <text evidence="10">The sequence shown here is derived from an EMBL/GenBank/DDBJ whole genome shotgun (WGS) entry which is preliminary data.</text>
</comment>
<keyword evidence="4 6" id="KW-0863">Zinc-finger</keyword>
<dbReference type="Proteomes" id="UP001159427">
    <property type="component" value="Unassembled WGS sequence"/>
</dbReference>
<dbReference type="SMART" id="SM00336">
    <property type="entry name" value="BBOX"/>
    <property type="match status" value="2"/>
</dbReference>
<gene>
    <name evidence="10" type="ORF">PEVE_00038555</name>
</gene>
<dbReference type="Gene3D" id="2.60.40.10">
    <property type="entry name" value="Immunoglobulins"/>
    <property type="match status" value="1"/>
</dbReference>
<dbReference type="Gene3D" id="3.30.160.60">
    <property type="entry name" value="Classic Zinc Finger"/>
    <property type="match status" value="1"/>
</dbReference>
<keyword evidence="2" id="KW-0479">Metal-binding</keyword>
<dbReference type="EMBL" id="CALNXI010000658">
    <property type="protein sequence ID" value="CAH3030818.1"/>
    <property type="molecule type" value="Genomic_DNA"/>
</dbReference>
<dbReference type="Pfam" id="PF00630">
    <property type="entry name" value="Filamin"/>
    <property type="match status" value="1"/>
</dbReference>
<dbReference type="PROSITE" id="PS50119">
    <property type="entry name" value="ZF_BBOX"/>
    <property type="match status" value="2"/>
</dbReference>
<evidence type="ECO:0000256" key="5">
    <source>
        <dbReference type="ARBA" id="ARBA00022833"/>
    </source>
</evidence>
<dbReference type="Gene3D" id="3.30.40.10">
    <property type="entry name" value="Zinc/RING finger domain, C3HC4 (zinc finger)"/>
    <property type="match status" value="1"/>
</dbReference>
<organism evidence="10 11">
    <name type="scientific">Porites evermanni</name>
    <dbReference type="NCBI Taxonomy" id="104178"/>
    <lineage>
        <taxon>Eukaryota</taxon>
        <taxon>Metazoa</taxon>
        <taxon>Cnidaria</taxon>
        <taxon>Anthozoa</taxon>
        <taxon>Hexacorallia</taxon>
        <taxon>Scleractinia</taxon>
        <taxon>Fungiina</taxon>
        <taxon>Poritidae</taxon>
        <taxon>Porites</taxon>
    </lineage>
</organism>
<dbReference type="InterPro" id="IPR027370">
    <property type="entry name" value="Znf-RING_euk"/>
</dbReference>
<evidence type="ECO:0000313" key="11">
    <source>
        <dbReference type="Proteomes" id="UP001159427"/>
    </source>
</evidence>
<evidence type="ECO:0000259" key="9">
    <source>
        <dbReference type="PROSITE" id="PS50119"/>
    </source>
</evidence>
<comment type="similarity">
    <text evidence="1">Belongs to the TRIM/RBCC family.</text>
</comment>
<dbReference type="SUPFAM" id="SSF81296">
    <property type="entry name" value="E set domains"/>
    <property type="match status" value="1"/>
</dbReference>
<dbReference type="SUPFAM" id="SSF57845">
    <property type="entry name" value="B-box zinc-binding domain"/>
    <property type="match status" value="1"/>
</dbReference>
<dbReference type="InterPro" id="IPR001298">
    <property type="entry name" value="Filamin/ABP280_rpt"/>
</dbReference>
<feature type="repeat" description="Filamin" evidence="7">
    <location>
        <begin position="358"/>
        <end position="469"/>
    </location>
</feature>
<dbReference type="SMART" id="SM00184">
    <property type="entry name" value="RING"/>
    <property type="match status" value="1"/>
</dbReference>
<dbReference type="InterPro" id="IPR001841">
    <property type="entry name" value="Znf_RING"/>
</dbReference>
<dbReference type="InterPro" id="IPR013783">
    <property type="entry name" value="Ig-like_fold"/>
</dbReference>
<dbReference type="InterPro" id="IPR017907">
    <property type="entry name" value="Znf_RING_CS"/>
</dbReference>
<evidence type="ECO:0000256" key="2">
    <source>
        <dbReference type="ARBA" id="ARBA00022723"/>
    </source>
</evidence>
<dbReference type="InterPro" id="IPR014756">
    <property type="entry name" value="Ig_E-set"/>
</dbReference>
<feature type="domain" description="RING-type" evidence="8">
    <location>
        <begin position="15"/>
        <end position="58"/>
    </location>
</feature>
<dbReference type="PROSITE" id="PS50089">
    <property type="entry name" value="ZF_RING_2"/>
    <property type="match status" value="1"/>
</dbReference>
<keyword evidence="11" id="KW-1185">Reference proteome</keyword>
<dbReference type="Gene3D" id="4.10.830.40">
    <property type="match status" value="1"/>
</dbReference>
<dbReference type="SMART" id="SM00557">
    <property type="entry name" value="IG_FLMN"/>
    <property type="match status" value="1"/>
</dbReference>
<dbReference type="PANTHER" id="PTHR25462">
    <property type="entry name" value="BONUS, ISOFORM C-RELATED"/>
    <property type="match status" value="1"/>
</dbReference>
<proteinExistence type="inferred from homology"/>
<evidence type="ECO:0000256" key="4">
    <source>
        <dbReference type="ARBA" id="ARBA00022771"/>
    </source>
</evidence>
<protein>
    <submittedName>
        <fullName evidence="10">Uncharacterized protein</fullName>
    </submittedName>
</protein>
<reference evidence="10 11" key="1">
    <citation type="submission" date="2022-05" db="EMBL/GenBank/DDBJ databases">
        <authorList>
            <consortium name="Genoscope - CEA"/>
            <person name="William W."/>
        </authorList>
    </citation>
    <scope>NUCLEOTIDE SEQUENCE [LARGE SCALE GENOMIC DNA]</scope>
</reference>
<feature type="domain" description="B box-type" evidence="9">
    <location>
        <begin position="153"/>
        <end position="193"/>
    </location>
</feature>
<sequence>MAHAVPEEVTEHLTCPVCMEQLREPKVLPCLHTYCKACLQKLVKKQGSDHIITCPECRQDLKVPDGDASKLQPNFWVNNFMTLLSMQDSASSTGSPLLCEHCDSGDSAVSRCSDCSVFMCEFCVTAHKRINATKNHRILSLTEVKKLGSKALAKPMFCSKHKGETLLFCSTCQKTICRDCTFVNHREHKYDFVTEVAEKEKGVIRGLLTKAKDKLRTVVEGKKAVQMMKNSVEGRVSEVNKEIDTFFDEQVKALNYYRENVKHEVSTQGKIRVSKLENQEAVLSSFLAQLRSGISFTDQALQDGDDVKLLAMKKQLVQQLVKLNSSKTSCKPCMDDYLELQRYQTIWDMGEILSVCYDVPFDPQKCTISMVGGEEGVMYQTLAGQEVDLLLLVKDKNGQKKPKGGNHVEAIFSFCFESRLEGANFPVPVRDNGDGSYSFSYHPVEEGNVNLSVRVEKQEVSGSPFKWSVISKLPDGASSPQRKVRAAATREYMNTLIDYPQAIPLVQSAADVTFLGPSVFTEGMYCWKLQLASFKVEIDCKLEIGGGTPTGFVQQQQQGKWSWKYSSFTKSPQSSRSDGQIPSITSVEDNDVFIVFLNLETQKLTIYNVRSK</sequence>
<dbReference type="SUPFAM" id="SSF57850">
    <property type="entry name" value="RING/U-box"/>
    <property type="match status" value="1"/>
</dbReference>
<feature type="domain" description="B box-type" evidence="9">
    <location>
        <begin position="94"/>
        <end position="141"/>
    </location>
</feature>
<evidence type="ECO:0000259" key="8">
    <source>
        <dbReference type="PROSITE" id="PS50089"/>
    </source>
</evidence>
<keyword evidence="3" id="KW-0677">Repeat</keyword>
<evidence type="ECO:0000256" key="7">
    <source>
        <dbReference type="PROSITE-ProRule" id="PRU00087"/>
    </source>
</evidence>
<evidence type="ECO:0000256" key="1">
    <source>
        <dbReference type="ARBA" id="ARBA00008518"/>
    </source>
</evidence>